<evidence type="ECO:0000313" key="3">
    <source>
        <dbReference type="Proteomes" id="UP001595617"/>
    </source>
</evidence>
<reference evidence="3" key="1">
    <citation type="journal article" date="2019" name="Int. J. Syst. Evol. Microbiol.">
        <title>The Global Catalogue of Microorganisms (GCM) 10K type strain sequencing project: providing services to taxonomists for standard genome sequencing and annotation.</title>
        <authorList>
            <consortium name="The Broad Institute Genomics Platform"/>
            <consortium name="The Broad Institute Genome Sequencing Center for Infectious Disease"/>
            <person name="Wu L."/>
            <person name="Ma J."/>
        </authorList>
    </citation>
    <scope>NUCLEOTIDE SEQUENCE [LARGE SCALE GENOMIC DNA]</scope>
    <source>
        <strain evidence="3">IBRC 10765</strain>
    </source>
</reference>
<feature type="domain" description="DUF5666" evidence="1">
    <location>
        <begin position="438"/>
        <end position="499"/>
    </location>
</feature>
<dbReference type="RefSeq" id="WP_380692472.1">
    <property type="nucleotide sequence ID" value="NZ_JBHRYR010000002.1"/>
</dbReference>
<accession>A0ABV7ZVW7</accession>
<feature type="domain" description="DUF5666" evidence="1">
    <location>
        <begin position="128"/>
        <end position="190"/>
    </location>
</feature>
<name>A0ABV7ZVW7_9GAMM</name>
<feature type="domain" description="DUF5666" evidence="1">
    <location>
        <begin position="203"/>
        <end position="260"/>
    </location>
</feature>
<dbReference type="EMBL" id="JBHRYR010000002">
    <property type="protein sequence ID" value="MFC3851332.1"/>
    <property type="molecule type" value="Genomic_DNA"/>
</dbReference>
<gene>
    <name evidence="2" type="ORF">ACFOOG_00690</name>
</gene>
<sequence>MLHTLLPLKPLQNCPQQLKTWRLKILSVGAALTLGTVAGCNFVDASVAEGGIQGTGFSLGPITQFGSIYVNGTRYNTDDADYEINGNTAASLGDDDLKQGMIVRVEGQWRRDSTGRADKVVYDDTLRGTISAKTWDVTTRTGEFTLLGQTVQLTGQTVFSGTTAETLANGTRVSVSAWSNTDGSFRASLVTVQTDTSLDDQLEGVISNLSEIQQTFIIGSLQVSYTSGTPLNGVTLADGKRVQVTGSFDQTESEFMADDINLDDQARFYRGKSGDDVEFTGPIENLNTTTNTLTVNGITVTWSAGDDDVFDDDLTEADLQNGLLVQIEGEWGTDGVRAEEIELRDANAELEAEVESLDASAYTLKVGGVTVLVTPFSILLDDDNDQRLSRDAFFTSTAAGTWLEIDGIDRADDNGNRILEAIKIEREDDDEDDEYQLEGSITAKGTDNSTNYIVVLGVRLIIPDDSVVEDGTFSSLMVGDFVEVSYGRSGSIYSATEIEVEDDDDDD</sequence>
<proteinExistence type="predicted"/>
<feature type="domain" description="DUF5666" evidence="1">
    <location>
        <begin position="280"/>
        <end position="342"/>
    </location>
</feature>
<comment type="caution">
    <text evidence="2">The sequence shown here is derived from an EMBL/GenBank/DDBJ whole genome shotgun (WGS) entry which is preliminary data.</text>
</comment>
<organism evidence="2 3">
    <name type="scientific">Saccharospirillum mangrovi</name>
    <dbReference type="NCBI Taxonomy" id="2161747"/>
    <lineage>
        <taxon>Bacteria</taxon>
        <taxon>Pseudomonadati</taxon>
        <taxon>Pseudomonadota</taxon>
        <taxon>Gammaproteobacteria</taxon>
        <taxon>Oceanospirillales</taxon>
        <taxon>Saccharospirillaceae</taxon>
        <taxon>Saccharospirillum</taxon>
    </lineage>
</organism>
<keyword evidence="3" id="KW-1185">Reference proteome</keyword>
<dbReference type="InterPro" id="IPR043724">
    <property type="entry name" value="DUF5666"/>
</dbReference>
<dbReference type="Pfam" id="PF18914">
    <property type="entry name" value="DUF5666"/>
    <property type="match status" value="6"/>
</dbReference>
<dbReference type="Proteomes" id="UP001595617">
    <property type="component" value="Unassembled WGS sequence"/>
</dbReference>
<feature type="domain" description="DUF5666" evidence="1">
    <location>
        <begin position="353"/>
        <end position="412"/>
    </location>
</feature>
<evidence type="ECO:0000313" key="2">
    <source>
        <dbReference type="EMBL" id="MFC3851332.1"/>
    </source>
</evidence>
<protein>
    <submittedName>
        <fullName evidence="2">DUF5666 domain-containing protein</fullName>
    </submittedName>
</protein>
<evidence type="ECO:0000259" key="1">
    <source>
        <dbReference type="Pfam" id="PF18914"/>
    </source>
</evidence>
<feature type="domain" description="DUF5666" evidence="1">
    <location>
        <begin position="60"/>
        <end position="120"/>
    </location>
</feature>